<sequence length="196" mass="22431">MAIRCLKQLGATNVILRDFYVDDLVSGGESVEEVIKVCKEVDFILRSGCFVLRKWASNKSQVVETMAGSADPNVNIHFGEKEETKTLGLYWSSNQDFLIVSQIPTLTEPNQWRHIRLEDNPVNIVSRGLNPKDLLDCKLWWNGPSFLYNDESLWPDPIFLKVNDVPELRKTQMSFQINVAVPIVDFARFSNLSRLQ</sequence>
<dbReference type="PANTHER" id="PTHR47331:SF5">
    <property type="entry name" value="RIBONUCLEASE H"/>
    <property type="match status" value="1"/>
</dbReference>
<gene>
    <name evidence="1" type="ORF">NQ317_004481</name>
</gene>
<accession>A0ABQ9J9D3</accession>
<proteinExistence type="predicted"/>
<name>A0ABQ9J9D3_9CUCU</name>
<protein>
    <submittedName>
        <fullName evidence="1">Uncharacterized protein</fullName>
    </submittedName>
</protein>
<feature type="non-terminal residue" evidence="1">
    <location>
        <position position="196"/>
    </location>
</feature>
<comment type="caution">
    <text evidence="1">The sequence shown here is derived from an EMBL/GenBank/DDBJ whole genome shotgun (WGS) entry which is preliminary data.</text>
</comment>
<evidence type="ECO:0000313" key="1">
    <source>
        <dbReference type="EMBL" id="KAJ8974591.1"/>
    </source>
</evidence>
<reference evidence="1" key="1">
    <citation type="journal article" date="2023" name="Insect Mol. Biol.">
        <title>Genome sequencing provides insights into the evolution of gene families encoding plant cell wall-degrading enzymes in longhorned beetles.</title>
        <authorList>
            <person name="Shin N.R."/>
            <person name="Okamura Y."/>
            <person name="Kirsch R."/>
            <person name="Pauchet Y."/>
        </authorList>
    </citation>
    <scope>NUCLEOTIDE SEQUENCE</scope>
    <source>
        <strain evidence="1">MMC_N1</strain>
    </source>
</reference>
<evidence type="ECO:0000313" key="2">
    <source>
        <dbReference type="Proteomes" id="UP001162164"/>
    </source>
</evidence>
<dbReference type="EMBL" id="JAPWTJ010000966">
    <property type="protein sequence ID" value="KAJ8974591.1"/>
    <property type="molecule type" value="Genomic_DNA"/>
</dbReference>
<keyword evidence="2" id="KW-1185">Reference proteome</keyword>
<organism evidence="1 2">
    <name type="scientific">Molorchus minor</name>
    <dbReference type="NCBI Taxonomy" id="1323400"/>
    <lineage>
        <taxon>Eukaryota</taxon>
        <taxon>Metazoa</taxon>
        <taxon>Ecdysozoa</taxon>
        <taxon>Arthropoda</taxon>
        <taxon>Hexapoda</taxon>
        <taxon>Insecta</taxon>
        <taxon>Pterygota</taxon>
        <taxon>Neoptera</taxon>
        <taxon>Endopterygota</taxon>
        <taxon>Coleoptera</taxon>
        <taxon>Polyphaga</taxon>
        <taxon>Cucujiformia</taxon>
        <taxon>Chrysomeloidea</taxon>
        <taxon>Cerambycidae</taxon>
        <taxon>Lamiinae</taxon>
        <taxon>Monochamini</taxon>
        <taxon>Molorchus</taxon>
    </lineage>
</organism>
<dbReference type="PANTHER" id="PTHR47331">
    <property type="entry name" value="PHD-TYPE DOMAIN-CONTAINING PROTEIN"/>
    <property type="match status" value="1"/>
</dbReference>
<dbReference type="Proteomes" id="UP001162164">
    <property type="component" value="Unassembled WGS sequence"/>
</dbReference>